<evidence type="ECO:0000259" key="8">
    <source>
        <dbReference type="Pfam" id="PF04024"/>
    </source>
</evidence>
<keyword evidence="5 7" id="KW-0472">Membrane</keyword>
<dbReference type="GO" id="GO:0005886">
    <property type="term" value="C:plasma membrane"/>
    <property type="evidence" value="ECO:0007669"/>
    <property type="project" value="UniProtKB-SubCell"/>
</dbReference>
<feature type="domain" description="Cell wall-active antibiotics response LiaF-like C-terminal" evidence="9">
    <location>
        <begin position="321"/>
        <end position="415"/>
    </location>
</feature>
<evidence type="ECO:0000256" key="2">
    <source>
        <dbReference type="ARBA" id="ARBA00022475"/>
    </source>
</evidence>
<gene>
    <name evidence="10" type="ORF">MINT15_20720</name>
</gene>
<sequence length="418" mass="43482">MLFGMNTTSNTSKQLEGFEETVKDFWVSRPRRPAHGRKLAGVAAGIGNRYGVDPTVIRVLFVVLAVFNGIGLPLYLLGWLFFAEEDDEVSGVESLFGQGRSSMSKGFALFLCIALIPASGWAFEGSWIDGSALIGAALVAAGLYLLHRSRGQFRRPVPTIPTAMRSTSAGTNGGTGVWGPSVSQVSPTWDALGADPLGWRLPDPVTPAPPPPPAPPRRNSKVGFATTGVALAVGGAGTALAVTGVPWFTPVHVVGLVLAVLALGMLVGSFFGGGRGLAWLATPLALVGIAASVVPVNYVGGGVGELTATPRSVEQVQPVYERTVGEVELDLTELTGTDPVETTVRTGVGNVIVRVPADAEVTYRCETSAGTMSCFDQVQSGIDVPEITGVHRGTGGEDGLKITVTAHAVVGNVEVFHE</sequence>
<evidence type="ECO:0000256" key="5">
    <source>
        <dbReference type="ARBA" id="ARBA00023136"/>
    </source>
</evidence>
<dbReference type="Pfam" id="PF09922">
    <property type="entry name" value="LiaF-like_C"/>
    <property type="match status" value="1"/>
</dbReference>
<proteinExistence type="predicted"/>
<name>A0A837DCH7_9PSEU</name>
<dbReference type="Pfam" id="PF04024">
    <property type="entry name" value="PspC"/>
    <property type="match status" value="1"/>
</dbReference>
<dbReference type="PANTHER" id="PTHR33885:SF3">
    <property type="entry name" value="PHAGE SHOCK PROTEIN C"/>
    <property type="match status" value="1"/>
</dbReference>
<feature type="transmembrane region" description="Helical" evidence="7">
    <location>
        <begin position="222"/>
        <end position="245"/>
    </location>
</feature>
<evidence type="ECO:0000256" key="4">
    <source>
        <dbReference type="ARBA" id="ARBA00022989"/>
    </source>
</evidence>
<dbReference type="RefSeq" id="WP_012795984.1">
    <property type="nucleotide sequence ID" value="NZ_FOWS01000002.1"/>
</dbReference>
<reference evidence="10 11" key="1">
    <citation type="submission" date="2014-10" db="EMBL/GenBank/DDBJ databases">
        <title>Genome sequence of Micropolyspora internatus JCM3315.</title>
        <authorList>
            <person name="Shin S.-K."/>
            <person name="Yi H."/>
        </authorList>
    </citation>
    <scope>NUCLEOTIDE SEQUENCE [LARGE SCALE GENOMIC DNA]</scope>
    <source>
        <strain evidence="10 11">JCM 3315</strain>
    </source>
</reference>
<feature type="transmembrane region" description="Helical" evidence="7">
    <location>
        <begin position="251"/>
        <end position="271"/>
    </location>
</feature>
<keyword evidence="2" id="KW-1003">Cell membrane</keyword>
<comment type="subcellular location">
    <subcellularLocation>
        <location evidence="1">Cell membrane</location>
        <topology evidence="1">Single-pass membrane protein</topology>
    </subcellularLocation>
</comment>
<dbReference type="InterPro" id="IPR007168">
    <property type="entry name" value="Phageshock_PspC_N"/>
</dbReference>
<feature type="region of interest" description="Disordered" evidence="6">
    <location>
        <begin position="160"/>
        <end position="180"/>
    </location>
</feature>
<dbReference type="OrthoDB" id="3208990at2"/>
<dbReference type="InterPro" id="IPR052027">
    <property type="entry name" value="PspC"/>
</dbReference>
<evidence type="ECO:0000256" key="1">
    <source>
        <dbReference type="ARBA" id="ARBA00004162"/>
    </source>
</evidence>
<dbReference type="OMA" id="WWRDPIV"/>
<dbReference type="PANTHER" id="PTHR33885">
    <property type="entry name" value="PHAGE SHOCK PROTEIN C"/>
    <property type="match status" value="1"/>
</dbReference>
<keyword evidence="4 7" id="KW-1133">Transmembrane helix</keyword>
<evidence type="ECO:0000313" key="11">
    <source>
        <dbReference type="Proteomes" id="UP000030848"/>
    </source>
</evidence>
<evidence type="ECO:0000256" key="6">
    <source>
        <dbReference type="SAM" id="MobiDB-lite"/>
    </source>
</evidence>
<comment type="caution">
    <text evidence="10">The sequence shown here is derived from an EMBL/GenBank/DDBJ whole genome shotgun (WGS) entry which is preliminary data.</text>
</comment>
<protein>
    <submittedName>
        <fullName evidence="10">PspC family transcriptional regulator</fullName>
    </submittedName>
</protein>
<feature type="transmembrane region" description="Helical" evidence="7">
    <location>
        <begin position="127"/>
        <end position="146"/>
    </location>
</feature>
<dbReference type="InterPro" id="IPR024425">
    <property type="entry name" value="LiaF-like_C"/>
</dbReference>
<accession>A0A837DCH7</accession>
<organism evidence="10 11">
    <name type="scientific">Saccharomonospora viridis</name>
    <dbReference type="NCBI Taxonomy" id="1852"/>
    <lineage>
        <taxon>Bacteria</taxon>
        <taxon>Bacillati</taxon>
        <taxon>Actinomycetota</taxon>
        <taxon>Actinomycetes</taxon>
        <taxon>Pseudonocardiales</taxon>
        <taxon>Pseudonocardiaceae</taxon>
        <taxon>Saccharomonospora</taxon>
    </lineage>
</organism>
<evidence type="ECO:0000256" key="7">
    <source>
        <dbReference type="SAM" id="Phobius"/>
    </source>
</evidence>
<evidence type="ECO:0000256" key="3">
    <source>
        <dbReference type="ARBA" id="ARBA00022692"/>
    </source>
</evidence>
<feature type="domain" description="Phage shock protein PspC N-terminal" evidence="8">
    <location>
        <begin position="29"/>
        <end position="84"/>
    </location>
</feature>
<dbReference type="AlphaFoldDB" id="A0A837DCH7"/>
<dbReference type="EMBL" id="JRZE01000003">
    <property type="protein sequence ID" value="KHF45190.1"/>
    <property type="molecule type" value="Genomic_DNA"/>
</dbReference>
<keyword evidence="3 7" id="KW-0812">Transmembrane</keyword>
<dbReference type="Proteomes" id="UP000030848">
    <property type="component" value="Unassembled WGS sequence"/>
</dbReference>
<feature type="transmembrane region" description="Helical" evidence="7">
    <location>
        <begin position="59"/>
        <end position="82"/>
    </location>
</feature>
<evidence type="ECO:0000259" key="9">
    <source>
        <dbReference type="Pfam" id="PF09922"/>
    </source>
</evidence>
<feature type="transmembrane region" description="Helical" evidence="7">
    <location>
        <begin position="278"/>
        <end position="300"/>
    </location>
</feature>
<evidence type="ECO:0000313" key="10">
    <source>
        <dbReference type="EMBL" id="KHF45190.1"/>
    </source>
</evidence>